<dbReference type="Proteomes" id="UP001165065">
    <property type="component" value="Unassembled WGS sequence"/>
</dbReference>
<dbReference type="AlphaFoldDB" id="A0A9W7LC45"/>
<sequence>MNEAHSRPPALSWSDNSNSSDEGEWGGRNGGGSSGGEGVHNETGTRGRGGRKEGMSRSRMSSCDLSGFIQGEDTGACGKMERSSSLPNPLKESPGTGDYGFFVDIPDDELTGRGVKTSEVLDLTELTQCRTRVLPKYLTGLWGWGGEERSRGRRVGGQGKGREERFRAVPAEVIRYAAAGGGETGRREIIKAKGRYSCGGKGGGEGERGTGRGGGDEVEFRVRIMAGKSGDGGGGEGGEMDKGEPPEVIGKIGARVNGGRRRGRFTVLNVGEEKKEG</sequence>
<feature type="compositionally biased region" description="Gly residues" evidence="1">
    <location>
        <begin position="26"/>
        <end position="38"/>
    </location>
</feature>
<name>A0A9W7LC45_9STRA</name>
<dbReference type="EMBL" id="BRYA01000261">
    <property type="protein sequence ID" value="GMI45715.1"/>
    <property type="molecule type" value="Genomic_DNA"/>
</dbReference>
<feature type="region of interest" description="Disordered" evidence="1">
    <location>
        <begin position="226"/>
        <end position="250"/>
    </location>
</feature>
<protein>
    <submittedName>
        <fullName evidence="2">Uncharacterized protein</fullName>
    </submittedName>
</protein>
<evidence type="ECO:0000313" key="2">
    <source>
        <dbReference type="EMBL" id="GMI45715.1"/>
    </source>
</evidence>
<feature type="compositionally biased region" description="Basic and acidic residues" evidence="1">
    <location>
        <begin position="39"/>
        <end position="56"/>
    </location>
</feature>
<evidence type="ECO:0000256" key="1">
    <source>
        <dbReference type="SAM" id="MobiDB-lite"/>
    </source>
</evidence>
<gene>
    <name evidence="2" type="ORF">TrCOL_g12978</name>
</gene>
<proteinExistence type="predicted"/>
<comment type="caution">
    <text evidence="2">The sequence shown here is derived from an EMBL/GenBank/DDBJ whole genome shotgun (WGS) entry which is preliminary data.</text>
</comment>
<keyword evidence="3" id="KW-1185">Reference proteome</keyword>
<feature type="region of interest" description="Disordered" evidence="1">
    <location>
        <begin position="1"/>
        <end position="97"/>
    </location>
</feature>
<reference evidence="3" key="1">
    <citation type="journal article" date="2023" name="Commun. Biol.">
        <title>Genome analysis of Parmales, the sister group of diatoms, reveals the evolutionary specialization of diatoms from phago-mixotrophs to photoautotrophs.</title>
        <authorList>
            <person name="Ban H."/>
            <person name="Sato S."/>
            <person name="Yoshikawa S."/>
            <person name="Yamada K."/>
            <person name="Nakamura Y."/>
            <person name="Ichinomiya M."/>
            <person name="Sato N."/>
            <person name="Blanc-Mathieu R."/>
            <person name="Endo H."/>
            <person name="Kuwata A."/>
            <person name="Ogata H."/>
        </authorList>
    </citation>
    <scope>NUCLEOTIDE SEQUENCE [LARGE SCALE GENOMIC DNA]</scope>
</reference>
<accession>A0A9W7LC45</accession>
<organism evidence="2 3">
    <name type="scientific">Triparma columacea</name>
    <dbReference type="NCBI Taxonomy" id="722753"/>
    <lineage>
        <taxon>Eukaryota</taxon>
        <taxon>Sar</taxon>
        <taxon>Stramenopiles</taxon>
        <taxon>Ochrophyta</taxon>
        <taxon>Bolidophyceae</taxon>
        <taxon>Parmales</taxon>
        <taxon>Triparmaceae</taxon>
        <taxon>Triparma</taxon>
    </lineage>
</organism>
<evidence type="ECO:0000313" key="3">
    <source>
        <dbReference type="Proteomes" id="UP001165065"/>
    </source>
</evidence>